<keyword evidence="3 6" id="KW-1133">Transmembrane helix</keyword>
<feature type="transmembrane region" description="Helical" evidence="6">
    <location>
        <begin position="66"/>
        <end position="85"/>
    </location>
</feature>
<evidence type="ECO:0000313" key="9">
    <source>
        <dbReference type="Proteomes" id="UP001501676"/>
    </source>
</evidence>
<accession>A0ABP6SPC4</accession>
<keyword evidence="5" id="KW-0046">Antibiotic resistance</keyword>
<feature type="transmembrane region" description="Helical" evidence="6">
    <location>
        <begin position="29"/>
        <end position="46"/>
    </location>
</feature>
<dbReference type="InterPro" id="IPR051784">
    <property type="entry name" value="Nod_factor_ABC_transporter"/>
</dbReference>
<feature type="transmembrane region" description="Helical" evidence="6">
    <location>
        <begin position="241"/>
        <end position="259"/>
    </location>
</feature>
<evidence type="ECO:0000256" key="2">
    <source>
        <dbReference type="ARBA" id="ARBA00022692"/>
    </source>
</evidence>
<feature type="transmembrane region" description="Helical" evidence="6">
    <location>
        <begin position="144"/>
        <end position="168"/>
    </location>
</feature>
<dbReference type="PANTHER" id="PTHR43229:SF2">
    <property type="entry name" value="NODULATION PROTEIN J"/>
    <property type="match status" value="1"/>
</dbReference>
<dbReference type="PROSITE" id="PS51012">
    <property type="entry name" value="ABC_TM2"/>
    <property type="match status" value="1"/>
</dbReference>
<keyword evidence="2 6" id="KW-0812">Transmembrane</keyword>
<evidence type="ECO:0000259" key="7">
    <source>
        <dbReference type="PROSITE" id="PS51012"/>
    </source>
</evidence>
<keyword evidence="4 6" id="KW-0472">Membrane</keyword>
<dbReference type="InterPro" id="IPR000412">
    <property type="entry name" value="ABC_2_transport"/>
</dbReference>
<sequence>MNPTLSAVRAGLIRGRIELRQTLTTPQDLFSHVLPSVIYVAVMFFTRGSTLPGTDFSLGSRTLASLIGMTVAFSGVMTMMMTLAVEREDGTLLRAKAVPGGTVGYLVGKMVMVAAMTLINILIFLVPSVFFLDGLAIGSVSGWLTLLWVLALGLVTMLPLGAIFGAVLTHPRNAGLVTLPLMGVIALSGVFYPIDGYPGWLQTIGHLFPVYWLALGTRAALLPDSMAAVESAGSWQHLETLGVLSAWAVVTLIAAPIVLRRMARRESGSTVAVRRERALQRAA</sequence>
<evidence type="ECO:0000256" key="5">
    <source>
        <dbReference type="ARBA" id="ARBA00023251"/>
    </source>
</evidence>
<organism evidence="8 9">
    <name type="scientific">Cryptosporangium minutisporangium</name>
    <dbReference type="NCBI Taxonomy" id="113569"/>
    <lineage>
        <taxon>Bacteria</taxon>
        <taxon>Bacillati</taxon>
        <taxon>Actinomycetota</taxon>
        <taxon>Actinomycetes</taxon>
        <taxon>Cryptosporangiales</taxon>
        <taxon>Cryptosporangiaceae</taxon>
        <taxon>Cryptosporangium</taxon>
    </lineage>
</organism>
<evidence type="ECO:0000256" key="3">
    <source>
        <dbReference type="ARBA" id="ARBA00022989"/>
    </source>
</evidence>
<dbReference type="EMBL" id="BAAAYN010000001">
    <property type="protein sequence ID" value="GAA3381656.1"/>
    <property type="molecule type" value="Genomic_DNA"/>
</dbReference>
<comment type="caution">
    <text evidence="8">The sequence shown here is derived from an EMBL/GenBank/DDBJ whole genome shotgun (WGS) entry which is preliminary data.</text>
</comment>
<evidence type="ECO:0000256" key="1">
    <source>
        <dbReference type="ARBA" id="ARBA00004141"/>
    </source>
</evidence>
<comment type="subcellular location">
    <subcellularLocation>
        <location evidence="1">Membrane</location>
        <topology evidence="1">Multi-pass membrane protein</topology>
    </subcellularLocation>
</comment>
<evidence type="ECO:0000256" key="6">
    <source>
        <dbReference type="SAM" id="Phobius"/>
    </source>
</evidence>
<evidence type="ECO:0000313" key="8">
    <source>
        <dbReference type="EMBL" id="GAA3381656.1"/>
    </source>
</evidence>
<dbReference type="PIRSF" id="PIRSF006648">
    <property type="entry name" value="DrrB"/>
    <property type="match status" value="1"/>
</dbReference>
<reference evidence="9" key="1">
    <citation type="journal article" date="2019" name="Int. J. Syst. Evol. Microbiol.">
        <title>The Global Catalogue of Microorganisms (GCM) 10K type strain sequencing project: providing services to taxonomists for standard genome sequencing and annotation.</title>
        <authorList>
            <consortium name="The Broad Institute Genomics Platform"/>
            <consortium name="The Broad Institute Genome Sequencing Center for Infectious Disease"/>
            <person name="Wu L."/>
            <person name="Ma J."/>
        </authorList>
    </citation>
    <scope>NUCLEOTIDE SEQUENCE [LARGE SCALE GENOMIC DNA]</scope>
    <source>
        <strain evidence="9">JCM 9458</strain>
    </source>
</reference>
<feature type="transmembrane region" description="Helical" evidence="6">
    <location>
        <begin position="174"/>
        <end position="192"/>
    </location>
</feature>
<dbReference type="Pfam" id="PF12698">
    <property type="entry name" value="ABC2_membrane_3"/>
    <property type="match status" value="1"/>
</dbReference>
<keyword evidence="9" id="KW-1185">Reference proteome</keyword>
<feature type="transmembrane region" description="Helical" evidence="6">
    <location>
        <begin position="204"/>
        <end position="221"/>
    </location>
</feature>
<name>A0ABP6SPC4_9ACTN</name>
<dbReference type="InterPro" id="IPR047817">
    <property type="entry name" value="ABC2_TM_bact-type"/>
</dbReference>
<gene>
    <name evidence="8" type="ORF">GCM10020369_00440</name>
</gene>
<dbReference type="PANTHER" id="PTHR43229">
    <property type="entry name" value="NODULATION PROTEIN J"/>
    <property type="match status" value="1"/>
</dbReference>
<protein>
    <submittedName>
        <fullName evidence="8">ABC transporter permease</fullName>
    </submittedName>
</protein>
<dbReference type="Proteomes" id="UP001501676">
    <property type="component" value="Unassembled WGS sequence"/>
</dbReference>
<feature type="transmembrane region" description="Helical" evidence="6">
    <location>
        <begin position="105"/>
        <end position="132"/>
    </location>
</feature>
<proteinExistence type="predicted"/>
<dbReference type="InterPro" id="IPR013525">
    <property type="entry name" value="ABC2_TM"/>
</dbReference>
<dbReference type="RefSeq" id="WP_345725836.1">
    <property type="nucleotide sequence ID" value="NZ_BAAAYN010000001.1"/>
</dbReference>
<feature type="domain" description="ABC transmembrane type-2" evidence="7">
    <location>
        <begin position="27"/>
        <end position="262"/>
    </location>
</feature>
<evidence type="ECO:0000256" key="4">
    <source>
        <dbReference type="ARBA" id="ARBA00023136"/>
    </source>
</evidence>